<reference evidence="2 3" key="1">
    <citation type="submission" date="2019-03" db="EMBL/GenBank/DDBJ databases">
        <title>Draft genome sequences of novel Actinobacteria.</title>
        <authorList>
            <person name="Sahin N."/>
            <person name="Ay H."/>
            <person name="Saygin H."/>
        </authorList>
    </citation>
    <scope>NUCLEOTIDE SEQUENCE [LARGE SCALE GENOMIC DNA]</scope>
    <source>
        <strain evidence="2 3">DSM 41900</strain>
    </source>
</reference>
<dbReference type="GO" id="GO:0016491">
    <property type="term" value="F:oxidoreductase activity"/>
    <property type="evidence" value="ECO:0007669"/>
    <property type="project" value="InterPro"/>
</dbReference>
<protein>
    <submittedName>
        <fullName evidence="2">Siderophore-interacting protein</fullName>
    </submittedName>
</protein>
<dbReference type="CDD" id="cd06193">
    <property type="entry name" value="siderophore_interacting"/>
    <property type="match status" value="1"/>
</dbReference>
<evidence type="ECO:0000313" key="3">
    <source>
        <dbReference type="Proteomes" id="UP000295345"/>
    </source>
</evidence>
<dbReference type="RefSeq" id="WP_132816543.1">
    <property type="nucleotide sequence ID" value="NZ_SMKI01000028.1"/>
</dbReference>
<dbReference type="EMBL" id="SMKI01000028">
    <property type="protein sequence ID" value="TDC78730.1"/>
    <property type="molecule type" value="Genomic_DNA"/>
</dbReference>
<proteinExistence type="predicted"/>
<evidence type="ECO:0000259" key="1">
    <source>
        <dbReference type="PROSITE" id="PS51384"/>
    </source>
</evidence>
<comment type="caution">
    <text evidence="2">The sequence shown here is derived from an EMBL/GenBank/DDBJ whole genome shotgun (WGS) entry which is preliminary data.</text>
</comment>
<dbReference type="AlphaFoldDB" id="A0A4R4TLS3"/>
<dbReference type="Pfam" id="PF04954">
    <property type="entry name" value="SIP"/>
    <property type="match status" value="1"/>
</dbReference>
<dbReference type="InterPro" id="IPR039261">
    <property type="entry name" value="FNR_nucleotide-bd"/>
</dbReference>
<dbReference type="InterPro" id="IPR017938">
    <property type="entry name" value="Riboflavin_synthase-like_b-brl"/>
</dbReference>
<dbReference type="InterPro" id="IPR013113">
    <property type="entry name" value="SIP_FAD-bd"/>
</dbReference>
<dbReference type="InterPro" id="IPR039374">
    <property type="entry name" value="SIP_fam"/>
</dbReference>
<dbReference type="Gene3D" id="3.40.50.80">
    <property type="entry name" value="Nucleotide-binding domain of ferredoxin-NADP reductase (FNR) module"/>
    <property type="match status" value="1"/>
</dbReference>
<dbReference type="Pfam" id="PF08021">
    <property type="entry name" value="FAD_binding_9"/>
    <property type="match status" value="1"/>
</dbReference>
<dbReference type="PANTHER" id="PTHR30157:SF0">
    <property type="entry name" value="NADPH-DEPENDENT FERRIC-CHELATE REDUCTASE"/>
    <property type="match status" value="1"/>
</dbReference>
<accession>A0A4R4TLS3</accession>
<dbReference type="Gene3D" id="2.40.30.10">
    <property type="entry name" value="Translation factors"/>
    <property type="match status" value="1"/>
</dbReference>
<feature type="domain" description="FAD-binding FR-type" evidence="1">
    <location>
        <begin position="15"/>
        <end position="130"/>
    </location>
</feature>
<dbReference type="InterPro" id="IPR017927">
    <property type="entry name" value="FAD-bd_FR_type"/>
</dbReference>
<dbReference type="SUPFAM" id="SSF63380">
    <property type="entry name" value="Riboflavin synthase domain-like"/>
    <property type="match status" value="1"/>
</dbReference>
<organism evidence="2 3">
    <name type="scientific">Streptomyces hainanensis</name>
    <dbReference type="NCBI Taxonomy" id="402648"/>
    <lineage>
        <taxon>Bacteria</taxon>
        <taxon>Bacillati</taxon>
        <taxon>Actinomycetota</taxon>
        <taxon>Actinomycetes</taxon>
        <taxon>Kitasatosporales</taxon>
        <taxon>Streptomycetaceae</taxon>
        <taxon>Streptomyces</taxon>
    </lineage>
</organism>
<dbReference type="OrthoDB" id="3745257at2"/>
<gene>
    <name evidence="2" type="ORF">E1283_04495</name>
</gene>
<sequence>MRKPEPATRRSISDRFLLGGTVEDVTPLTPRTRRIRIGGVGGAGARELVWRPGQHVRVLVGDPGTARAWMTGFRDLLRSYSVWDHDARAGTLDLCVLDHGDDGPGVRWARRVRVGQRVAFTRPEGRVVLDRHAPHHLFVGDETASVAFRPMLQTLPATARVHGVIGVAAPEDRLPLPRADELHWIYGRPLADAVHALDLPAEPGVAYVAGEAHTCQAVRRHLTRTLGWPRRSVIVKPFWAPGRRGLD</sequence>
<name>A0A4R4TLS3_9ACTN</name>
<dbReference type="InterPro" id="IPR007037">
    <property type="entry name" value="SIP_rossman_dom"/>
</dbReference>
<keyword evidence="3" id="KW-1185">Reference proteome</keyword>
<dbReference type="PROSITE" id="PS51384">
    <property type="entry name" value="FAD_FR"/>
    <property type="match status" value="1"/>
</dbReference>
<dbReference type="PANTHER" id="PTHR30157">
    <property type="entry name" value="FERRIC REDUCTASE, NADPH-DEPENDENT"/>
    <property type="match status" value="1"/>
</dbReference>
<dbReference type="Proteomes" id="UP000295345">
    <property type="component" value="Unassembled WGS sequence"/>
</dbReference>
<evidence type="ECO:0000313" key="2">
    <source>
        <dbReference type="EMBL" id="TDC78730.1"/>
    </source>
</evidence>